<evidence type="ECO:0000256" key="1">
    <source>
        <dbReference type="SAM" id="MobiDB-lite"/>
    </source>
</evidence>
<feature type="compositionally biased region" description="Low complexity" evidence="1">
    <location>
        <begin position="201"/>
        <end position="228"/>
    </location>
</feature>
<feature type="region of interest" description="Disordered" evidence="1">
    <location>
        <begin position="261"/>
        <end position="289"/>
    </location>
</feature>
<dbReference type="EMBL" id="JABCKI010000222">
    <property type="protein sequence ID" value="KAG5651597.1"/>
    <property type="molecule type" value="Genomic_DNA"/>
</dbReference>
<comment type="caution">
    <text evidence="2">The sequence shown here is derived from an EMBL/GenBank/DDBJ whole genome shotgun (WGS) entry which is preliminary data.</text>
</comment>
<name>A0A9P7GRB5_9AGAR</name>
<feature type="compositionally biased region" description="Basic and acidic residues" evidence="1">
    <location>
        <begin position="351"/>
        <end position="360"/>
    </location>
</feature>
<feature type="compositionally biased region" description="Acidic residues" evidence="1">
    <location>
        <begin position="364"/>
        <end position="377"/>
    </location>
</feature>
<keyword evidence="3" id="KW-1185">Reference proteome</keyword>
<feature type="compositionally biased region" description="Basic residues" evidence="1">
    <location>
        <begin position="187"/>
        <end position="199"/>
    </location>
</feature>
<feature type="region of interest" description="Disordered" evidence="1">
    <location>
        <begin position="351"/>
        <end position="377"/>
    </location>
</feature>
<organism evidence="2 3">
    <name type="scientific">Sphagnurus paluster</name>
    <dbReference type="NCBI Taxonomy" id="117069"/>
    <lineage>
        <taxon>Eukaryota</taxon>
        <taxon>Fungi</taxon>
        <taxon>Dikarya</taxon>
        <taxon>Basidiomycota</taxon>
        <taxon>Agaricomycotina</taxon>
        <taxon>Agaricomycetes</taxon>
        <taxon>Agaricomycetidae</taxon>
        <taxon>Agaricales</taxon>
        <taxon>Tricholomatineae</taxon>
        <taxon>Lyophyllaceae</taxon>
        <taxon>Sphagnurus</taxon>
    </lineage>
</organism>
<feature type="compositionally biased region" description="Basic and acidic residues" evidence="1">
    <location>
        <begin position="96"/>
        <end position="109"/>
    </location>
</feature>
<evidence type="ECO:0000313" key="2">
    <source>
        <dbReference type="EMBL" id="KAG5651597.1"/>
    </source>
</evidence>
<reference evidence="2" key="2">
    <citation type="submission" date="2021-10" db="EMBL/GenBank/DDBJ databases">
        <title>Phylogenomics reveals ancestral predisposition of the termite-cultivated fungus Termitomyces towards a domesticated lifestyle.</title>
        <authorList>
            <person name="Auxier B."/>
            <person name="Grum-Grzhimaylo A."/>
            <person name="Cardenas M.E."/>
            <person name="Lodge J.D."/>
            <person name="Laessoe T."/>
            <person name="Pedersen O."/>
            <person name="Smith M.E."/>
            <person name="Kuyper T.W."/>
            <person name="Franco-Molano E.A."/>
            <person name="Baroni T.J."/>
            <person name="Aanen D.K."/>
        </authorList>
    </citation>
    <scope>NUCLEOTIDE SEQUENCE</scope>
    <source>
        <strain evidence="2">D49</strain>
    </source>
</reference>
<sequence length="377" mass="41330">MQSSASERRRKPSTKRRLIASDDDDDDDEQRHSIAALSSPPGTSSLRGHSHTMDGDSDFEAGPEQLFTNSAPEPSSRIKKKKVKDGPPPTKKKRLHVLENSDEDFHLDASGDDDDGGIRPSKPTAKVRAKAGKAKGSFDGQGQSGGTKRSRASSRTYDVTIDVVGDLDNTKPDTPVLSPPRDLSPPPKKRKLPTIKKNKPAGAIGAAGSSLSLKPSSSSTAAAKSTLPILSDASKPPTRMTPAMLGNTDFDLRNENVYKSLFKAPGGNTPGTGRRDKDERRKELDKMRDDARAKRLAETTSSFDLQAQADKIARFDERLKETKSSALWPNFLAAKWRQMWEIERMRGKEVLPTQEGRHWPMEPGETEEGEMNETSES</sequence>
<feature type="compositionally biased region" description="Basic residues" evidence="1">
    <location>
        <begin position="8"/>
        <end position="18"/>
    </location>
</feature>
<dbReference type="AlphaFoldDB" id="A0A9P7GRB5"/>
<dbReference type="Proteomes" id="UP000717328">
    <property type="component" value="Unassembled WGS sequence"/>
</dbReference>
<gene>
    <name evidence="2" type="ORF">H0H81_008118</name>
</gene>
<feature type="compositionally biased region" description="Basic and acidic residues" evidence="1">
    <location>
        <begin position="273"/>
        <end position="289"/>
    </location>
</feature>
<reference evidence="2" key="1">
    <citation type="submission" date="2021-02" db="EMBL/GenBank/DDBJ databases">
        <authorList>
            <person name="Nieuwenhuis M."/>
            <person name="Van De Peppel L.J.J."/>
        </authorList>
    </citation>
    <scope>NUCLEOTIDE SEQUENCE</scope>
    <source>
        <strain evidence="2">D49</strain>
    </source>
</reference>
<proteinExistence type="predicted"/>
<accession>A0A9P7GRB5</accession>
<dbReference type="OrthoDB" id="3362703at2759"/>
<evidence type="ECO:0000313" key="3">
    <source>
        <dbReference type="Proteomes" id="UP000717328"/>
    </source>
</evidence>
<feature type="region of interest" description="Disordered" evidence="1">
    <location>
        <begin position="1"/>
        <end position="248"/>
    </location>
</feature>
<protein>
    <submittedName>
        <fullName evidence="2">Uncharacterized protein</fullName>
    </submittedName>
</protein>